<protein>
    <submittedName>
        <fullName evidence="6">Peptide antibiotic transporter SbmA</fullName>
    </submittedName>
</protein>
<dbReference type="NCBIfam" id="NF009036">
    <property type="entry name" value="PRK12369.1"/>
    <property type="match status" value="1"/>
</dbReference>
<sequence length="416" mass="48116">MFKSFFPRPGAFFSSAAIWSVLVIFAWFGFFSDLPARWPALQAAMQQPLPTNASRFIHASQLWFYGYYWSAVALFALAWMIIDRHPWQRWSVWGTALIIFVTWFNVQVNVAVNAWYEPFYDLIQKALTKAGAVQITQFYSEISDFLGIALIAVTILVANVFFISHWIFRWRTAMNSYYMHNWQRLRHVEGAAQRVQEDTMRFSTTLEDWGVSFIKAIMTLVAFLPVLLALSKHVKDIPILGSIPYGLVIAAILWSVFGTALLALVGIKLPGLEFRNQRVEAAYRKELVYGEDDPSRASPPTVQALFSRVRYNYFRLYFHYLYFNVTRFLYLQVDNVFGVFLLFPAIVAGALTLGLMNQILNVFDQVRSSFQYLITSWSTLVELMSIYKRLRSFEQILQDIPHQEMLREAAKEPAGE</sequence>
<dbReference type="InterPro" id="IPR009248">
    <property type="entry name" value="SbmA_BacA"/>
</dbReference>
<organism evidence="6 7">
    <name type="scientific">Pantoea eucrina</name>
    <dbReference type="NCBI Taxonomy" id="472693"/>
    <lineage>
        <taxon>Bacteria</taxon>
        <taxon>Pseudomonadati</taxon>
        <taxon>Pseudomonadota</taxon>
        <taxon>Gammaproteobacteria</taxon>
        <taxon>Enterobacterales</taxon>
        <taxon>Erwiniaceae</taxon>
        <taxon>Pantoea</taxon>
    </lineage>
</organism>
<feature type="transmembrane region" description="Helical" evidence="5">
    <location>
        <begin position="243"/>
        <end position="267"/>
    </location>
</feature>
<dbReference type="Pfam" id="PF05992">
    <property type="entry name" value="SbmA_BacA"/>
    <property type="match status" value="1"/>
</dbReference>
<comment type="caution">
    <text evidence="6">The sequence shown here is derived from an EMBL/GenBank/DDBJ whole genome shotgun (WGS) entry which is preliminary data.</text>
</comment>
<name>A0ABS1Z4W0_9GAMM</name>
<dbReference type="InterPro" id="IPR050835">
    <property type="entry name" value="ABC_transporter_sub-D"/>
</dbReference>
<feature type="transmembrane region" description="Helical" evidence="5">
    <location>
        <begin position="145"/>
        <end position="168"/>
    </location>
</feature>
<dbReference type="NCBIfam" id="NF008306">
    <property type="entry name" value="PRK11098.1"/>
    <property type="match status" value="1"/>
</dbReference>
<dbReference type="Proteomes" id="UP000809137">
    <property type="component" value="Unassembled WGS sequence"/>
</dbReference>
<evidence type="ECO:0000256" key="1">
    <source>
        <dbReference type="ARBA" id="ARBA00022448"/>
    </source>
</evidence>
<dbReference type="PANTHER" id="PTHR11384:SF59">
    <property type="entry name" value="LYSOSOMAL COBALAMIN TRANSPORTER ABCD4"/>
    <property type="match status" value="1"/>
</dbReference>
<keyword evidence="7" id="KW-1185">Reference proteome</keyword>
<feature type="transmembrane region" description="Helical" evidence="5">
    <location>
        <begin position="12"/>
        <end position="31"/>
    </location>
</feature>
<reference evidence="6 7" key="1">
    <citation type="submission" date="2021-01" db="EMBL/GenBank/DDBJ databases">
        <title>Complete genome sequence of Pantoea eucrina OB49, a heavy metal tolerant bacterium with PGPR potential isolated from wheat in Algeria.</title>
        <authorList>
            <person name="Lekired A."/>
            <person name="Ouzari I.H."/>
        </authorList>
    </citation>
    <scope>NUCLEOTIDE SEQUENCE [LARGE SCALE GENOMIC DNA]</scope>
    <source>
        <strain evidence="6 7">OB49</strain>
    </source>
</reference>
<keyword evidence="1" id="KW-0813">Transport</keyword>
<feature type="transmembrane region" description="Helical" evidence="5">
    <location>
        <begin position="62"/>
        <end position="82"/>
    </location>
</feature>
<dbReference type="GeneID" id="84690026"/>
<keyword evidence="2 5" id="KW-0812">Transmembrane</keyword>
<feature type="transmembrane region" description="Helical" evidence="5">
    <location>
        <begin position="209"/>
        <end position="231"/>
    </location>
</feature>
<evidence type="ECO:0000313" key="6">
    <source>
        <dbReference type="EMBL" id="MBM0747373.1"/>
    </source>
</evidence>
<dbReference type="RefSeq" id="WP_039382072.1">
    <property type="nucleotide sequence ID" value="NZ_CP083448.1"/>
</dbReference>
<evidence type="ECO:0000256" key="5">
    <source>
        <dbReference type="SAM" id="Phobius"/>
    </source>
</evidence>
<accession>A0ABS1Z4W0</accession>
<evidence type="ECO:0000256" key="3">
    <source>
        <dbReference type="ARBA" id="ARBA00022989"/>
    </source>
</evidence>
<evidence type="ECO:0000313" key="7">
    <source>
        <dbReference type="Proteomes" id="UP000809137"/>
    </source>
</evidence>
<gene>
    <name evidence="6" type="primary">sbmA</name>
    <name evidence="6" type="ORF">JJB79_08100</name>
</gene>
<evidence type="ECO:0000256" key="2">
    <source>
        <dbReference type="ARBA" id="ARBA00022692"/>
    </source>
</evidence>
<feature type="transmembrane region" description="Helical" evidence="5">
    <location>
        <begin position="94"/>
        <end position="116"/>
    </location>
</feature>
<evidence type="ECO:0000256" key="4">
    <source>
        <dbReference type="ARBA" id="ARBA00023136"/>
    </source>
</evidence>
<keyword evidence="4 5" id="KW-0472">Membrane</keyword>
<dbReference type="EMBL" id="JAFCXS010000004">
    <property type="protein sequence ID" value="MBM0747373.1"/>
    <property type="molecule type" value="Genomic_DNA"/>
</dbReference>
<proteinExistence type="predicted"/>
<keyword evidence="3 5" id="KW-1133">Transmembrane helix</keyword>
<dbReference type="PANTHER" id="PTHR11384">
    <property type="entry name" value="ATP-BINDING CASSETTE, SUB-FAMILY D MEMBER"/>
    <property type="match status" value="1"/>
</dbReference>
<feature type="transmembrane region" description="Helical" evidence="5">
    <location>
        <begin position="336"/>
        <end position="357"/>
    </location>
</feature>